<evidence type="ECO:0000313" key="2">
    <source>
        <dbReference type="Proteomes" id="UP000715781"/>
    </source>
</evidence>
<dbReference type="Gene3D" id="3.40.1440.10">
    <property type="entry name" value="GIY-YIG endonuclease"/>
    <property type="match status" value="1"/>
</dbReference>
<dbReference type="EMBL" id="JAHHHN010000010">
    <property type="protein sequence ID" value="MBW4562941.1"/>
    <property type="molecule type" value="Genomic_DNA"/>
</dbReference>
<organism evidence="1 2">
    <name type="scientific">Mojavia pulchra JT2-VF2</name>
    <dbReference type="NCBI Taxonomy" id="287848"/>
    <lineage>
        <taxon>Bacteria</taxon>
        <taxon>Bacillati</taxon>
        <taxon>Cyanobacteriota</taxon>
        <taxon>Cyanophyceae</taxon>
        <taxon>Nostocales</taxon>
        <taxon>Nostocaceae</taxon>
    </lineage>
</organism>
<name>A0A951Q173_9NOST</name>
<protein>
    <submittedName>
        <fullName evidence="1">Uncharacterized protein</fullName>
    </submittedName>
</protein>
<evidence type="ECO:0000313" key="1">
    <source>
        <dbReference type="EMBL" id="MBW4562941.1"/>
    </source>
</evidence>
<accession>A0A951Q173</accession>
<dbReference type="AlphaFoldDB" id="A0A951Q173"/>
<comment type="caution">
    <text evidence="1">The sequence shown here is derived from an EMBL/GenBank/DDBJ whole genome shotgun (WGS) entry which is preliminary data.</text>
</comment>
<gene>
    <name evidence="1" type="ORF">KME32_17695</name>
</gene>
<dbReference type="InterPro" id="IPR035901">
    <property type="entry name" value="GIY-YIG_endonuc_sf"/>
</dbReference>
<proteinExistence type="predicted"/>
<dbReference type="Proteomes" id="UP000715781">
    <property type="component" value="Unassembled WGS sequence"/>
</dbReference>
<sequence>MASGIYAIANIGCFKLFVGDVSNIKINWPPLMDMLNSGNYPHMALQEEWNRVGEQRSFTFHTQDEIASNREIIGIEQIEH</sequence>
<reference evidence="1" key="2">
    <citation type="journal article" date="2022" name="Microbiol. Resour. Announc.">
        <title>Metagenome Sequencing to Explore Phylogenomics of Terrestrial Cyanobacteria.</title>
        <authorList>
            <person name="Ward R.D."/>
            <person name="Stajich J.E."/>
            <person name="Johansen J.R."/>
            <person name="Huntemann M."/>
            <person name="Clum A."/>
            <person name="Foster B."/>
            <person name="Foster B."/>
            <person name="Roux S."/>
            <person name="Palaniappan K."/>
            <person name="Varghese N."/>
            <person name="Mukherjee S."/>
            <person name="Reddy T.B.K."/>
            <person name="Daum C."/>
            <person name="Copeland A."/>
            <person name="Chen I.A."/>
            <person name="Ivanova N.N."/>
            <person name="Kyrpides N.C."/>
            <person name="Shapiro N."/>
            <person name="Eloe-Fadrosh E.A."/>
            <person name="Pietrasiak N."/>
        </authorList>
    </citation>
    <scope>NUCLEOTIDE SEQUENCE</scope>
    <source>
        <strain evidence="1">JT2-VF2</strain>
    </source>
</reference>
<reference evidence="1" key="1">
    <citation type="submission" date="2021-05" db="EMBL/GenBank/DDBJ databases">
        <authorList>
            <person name="Pietrasiak N."/>
            <person name="Ward R."/>
            <person name="Stajich J.E."/>
            <person name="Kurbessoian T."/>
        </authorList>
    </citation>
    <scope>NUCLEOTIDE SEQUENCE</scope>
    <source>
        <strain evidence="1">JT2-VF2</strain>
    </source>
</reference>